<name>A0A2M7QA77_9BACT</name>
<evidence type="ECO:0000256" key="4">
    <source>
        <dbReference type="SAM" id="MobiDB-lite"/>
    </source>
</evidence>
<feature type="domain" description="ABC transporter" evidence="5">
    <location>
        <begin position="15"/>
        <end position="240"/>
    </location>
</feature>
<dbReference type="SMART" id="SM00382">
    <property type="entry name" value="AAA"/>
    <property type="match status" value="1"/>
</dbReference>
<feature type="region of interest" description="Disordered" evidence="4">
    <location>
        <begin position="260"/>
        <end position="282"/>
    </location>
</feature>
<dbReference type="SUPFAM" id="SSF52540">
    <property type="entry name" value="P-loop containing nucleoside triphosphate hydrolases"/>
    <property type="match status" value="1"/>
</dbReference>
<keyword evidence="3 6" id="KW-0067">ATP-binding</keyword>
<dbReference type="GO" id="GO:0005524">
    <property type="term" value="F:ATP binding"/>
    <property type="evidence" value="ECO:0007669"/>
    <property type="project" value="UniProtKB-KW"/>
</dbReference>
<evidence type="ECO:0000259" key="5">
    <source>
        <dbReference type="PROSITE" id="PS50893"/>
    </source>
</evidence>
<dbReference type="PROSITE" id="PS50893">
    <property type="entry name" value="ABC_TRANSPORTER_2"/>
    <property type="match status" value="1"/>
</dbReference>
<dbReference type="AlphaFoldDB" id="A0A2M7QA77"/>
<dbReference type="InterPro" id="IPR003593">
    <property type="entry name" value="AAA+_ATPase"/>
</dbReference>
<keyword evidence="2" id="KW-0547">Nucleotide-binding</keyword>
<dbReference type="InterPro" id="IPR017871">
    <property type="entry name" value="ABC_transporter-like_CS"/>
</dbReference>
<dbReference type="CDD" id="cd03235">
    <property type="entry name" value="ABC_Metallic_Cations"/>
    <property type="match status" value="1"/>
</dbReference>
<feature type="compositionally biased region" description="Basic and acidic residues" evidence="4">
    <location>
        <begin position="260"/>
        <end position="272"/>
    </location>
</feature>
<dbReference type="PANTHER" id="PTHR42734:SF7">
    <property type="entry name" value="ATP-BINDING COMPONENT OF ABC TRANSPORTER-RELATED"/>
    <property type="match status" value="1"/>
</dbReference>
<dbReference type="GO" id="GO:0016887">
    <property type="term" value="F:ATP hydrolysis activity"/>
    <property type="evidence" value="ECO:0007669"/>
    <property type="project" value="InterPro"/>
</dbReference>
<dbReference type="Pfam" id="PF00005">
    <property type="entry name" value="ABC_tran"/>
    <property type="match status" value="1"/>
</dbReference>
<dbReference type="InterPro" id="IPR027417">
    <property type="entry name" value="P-loop_NTPase"/>
</dbReference>
<dbReference type="PROSITE" id="PS51257">
    <property type="entry name" value="PROKAR_LIPOPROTEIN"/>
    <property type="match status" value="1"/>
</dbReference>
<dbReference type="EMBL" id="PFLC01000058">
    <property type="protein sequence ID" value="PIY61946.1"/>
    <property type="molecule type" value="Genomic_DNA"/>
</dbReference>
<organism evidence="6 7">
    <name type="scientific">Candidatus Uhrbacteria bacterium CG_4_10_14_0_8_um_filter_58_22</name>
    <dbReference type="NCBI Taxonomy" id="1975029"/>
    <lineage>
        <taxon>Bacteria</taxon>
        <taxon>Candidatus Uhriibacteriota</taxon>
    </lineage>
</organism>
<dbReference type="InterPro" id="IPR003439">
    <property type="entry name" value="ABC_transporter-like_ATP-bd"/>
</dbReference>
<dbReference type="InterPro" id="IPR050153">
    <property type="entry name" value="Metal_Ion_Import_ABC"/>
</dbReference>
<dbReference type="PROSITE" id="PS00211">
    <property type="entry name" value="ABC_TRANSPORTER_1"/>
    <property type="match status" value="1"/>
</dbReference>
<evidence type="ECO:0000313" key="6">
    <source>
        <dbReference type="EMBL" id="PIY61946.1"/>
    </source>
</evidence>
<sequence length="282" mass="30903">MPRPSPKTNSGPSAISVVGCTVSFSGQRVVSDVSFSIPSGSVAAIIGPNGSGKTTLVKAILGLVPMDSGQVRIFDHPIADAHPMIGYVPQHLDFDRRFPITVAEFMELARHRHLEREKIDEMIDEVGLPDSTLKKQLGQLSGGQLQRVLIAQAILNNPDLLVLDEPASGIDIVGEKAFYDIIRHLNREHDTTVLMVSHELSVVSKLVDTVVCLNHKMICFGPPKKLLTVKGIGRIFGDQTQTFEHDLIQSLGHVHVHDSAHSHAADHDDIVKKRPVTKKKKR</sequence>
<feature type="compositionally biased region" description="Basic residues" evidence="4">
    <location>
        <begin position="273"/>
        <end position="282"/>
    </location>
</feature>
<dbReference type="Gene3D" id="3.40.50.300">
    <property type="entry name" value="P-loop containing nucleotide triphosphate hydrolases"/>
    <property type="match status" value="1"/>
</dbReference>
<dbReference type="Proteomes" id="UP000230973">
    <property type="component" value="Unassembled WGS sequence"/>
</dbReference>
<evidence type="ECO:0000256" key="1">
    <source>
        <dbReference type="ARBA" id="ARBA00022448"/>
    </source>
</evidence>
<proteinExistence type="predicted"/>
<evidence type="ECO:0000313" key="7">
    <source>
        <dbReference type="Proteomes" id="UP000230973"/>
    </source>
</evidence>
<evidence type="ECO:0000256" key="3">
    <source>
        <dbReference type="ARBA" id="ARBA00022840"/>
    </source>
</evidence>
<reference evidence="7" key="1">
    <citation type="submission" date="2017-09" db="EMBL/GenBank/DDBJ databases">
        <title>Depth-based differentiation of microbial function through sediment-hosted aquifers and enrichment of novel symbionts in the deep terrestrial subsurface.</title>
        <authorList>
            <person name="Probst A.J."/>
            <person name="Ladd B."/>
            <person name="Jarett J.K."/>
            <person name="Geller-Mcgrath D.E."/>
            <person name="Sieber C.M.K."/>
            <person name="Emerson J.B."/>
            <person name="Anantharaman K."/>
            <person name="Thomas B.C."/>
            <person name="Malmstrom R."/>
            <person name="Stieglmeier M."/>
            <person name="Klingl A."/>
            <person name="Woyke T."/>
            <person name="Ryan C.M."/>
            <person name="Banfield J.F."/>
        </authorList>
    </citation>
    <scope>NUCLEOTIDE SEQUENCE [LARGE SCALE GENOMIC DNA]</scope>
</reference>
<protein>
    <submittedName>
        <fullName evidence="6">Zinc ABC transporter ATP-binding protein ZnuC</fullName>
    </submittedName>
</protein>
<gene>
    <name evidence="6" type="primary">znuC</name>
    <name evidence="6" type="synonym">yebM</name>
    <name evidence="6" type="ORF">COY93_04345</name>
</gene>
<dbReference type="PANTHER" id="PTHR42734">
    <property type="entry name" value="METAL TRANSPORT SYSTEM ATP-BINDING PROTEIN TM_0124-RELATED"/>
    <property type="match status" value="1"/>
</dbReference>
<accession>A0A2M7QA77</accession>
<evidence type="ECO:0000256" key="2">
    <source>
        <dbReference type="ARBA" id="ARBA00022741"/>
    </source>
</evidence>
<comment type="caution">
    <text evidence="6">The sequence shown here is derived from an EMBL/GenBank/DDBJ whole genome shotgun (WGS) entry which is preliminary data.</text>
</comment>
<keyword evidence="1" id="KW-0813">Transport</keyword>